<keyword evidence="16" id="KW-1015">Disulfide bond</keyword>
<keyword evidence="13 15" id="KW-0407">Ion channel</keyword>
<evidence type="ECO:0000256" key="11">
    <source>
        <dbReference type="ARBA" id="ARBA00023180"/>
    </source>
</evidence>
<dbReference type="FunFam" id="3.40.50.2300:FF:000195">
    <property type="entry name" value="Glutamate receptor"/>
    <property type="match status" value="1"/>
</dbReference>
<organism evidence="22 23">
    <name type="scientific">Musa acuminata subsp. malaccensis</name>
    <name type="common">Wild banana</name>
    <name type="synonym">Musa malaccensis</name>
    <dbReference type="NCBI Taxonomy" id="214687"/>
    <lineage>
        <taxon>Eukaryota</taxon>
        <taxon>Viridiplantae</taxon>
        <taxon>Streptophyta</taxon>
        <taxon>Embryophyta</taxon>
        <taxon>Tracheophyta</taxon>
        <taxon>Spermatophyta</taxon>
        <taxon>Magnoliopsida</taxon>
        <taxon>Liliopsida</taxon>
        <taxon>Zingiberales</taxon>
        <taxon>Musaceae</taxon>
        <taxon>Musa</taxon>
    </lineage>
</organism>
<evidence type="ECO:0000259" key="20">
    <source>
        <dbReference type="SMART" id="SM00079"/>
    </source>
</evidence>
<proteinExistence type="inferred from homology"/>
<dbReference type="InterPro" id="IPR001828">
    <property type="entry name" value="ANF_lig-bd_rcpt"/>
</dbReference>
<dbReference type="InterPro" id="IPR015683">
    <property type="entry name" value="Ionotropic_Glu_rcpt"/>
</dbReference>
<evidence type="ECO:0000256" key="1">
    <source>
        <dbReference type="ARBA" id="ARBA00004141"/>
    </source>
</evidence>
<dbReference type="GO" id="GO:0005886">
    <property type="term" value="C:plasma membrane"/>
    <property type="evidence" value="ECO:0000318"/>
    <property type="project" value="GO_Central"/>
</dbReference>
<feature type="disulfide bond" evidence="16">
    <location>
        <begin position="756"/>
        <end position="812"/>
    </location>
</feature>
<dbReference type="FunFam" id="1.10.287.70:FF:000037">
    <property type="entry name" value="Glutamate receptor"/>
    <property type="match status" value="1"/>
</dbReference>
<evidence type="ECO:0000313" key="23">
    <source>
        <dbReference type="Proteomes" id="UP000012960"/>
    </source>
</evidence>
<evidence type="ECO:0000256" key="15">
    <source>
        <dbReference type="PIRNR" id="PIRNR037090"/>
    </source>
</evidence>
<dbReference type="Proteomes" id="UP000012960">
    <property type="component" value="Unplaced"/>
</dbReference>
<evidence type="ECO:0000256" key="17">
    <source>
        <dbReference type="SAM" id="MobiDB-lite"/>
    </source>
</evidence>
<dbReference type="Pfam" id="PF10613">
    <property type="entry name" value="Lig_chan-Glu_bd"/>
    <property type="match status" value="1"/>
</dbReference>
<evidence type="ECO:0000256" key="18">
    <source>
        <dbReference type="SAM" id="Phobius"/>
    </source>
</evidence>
<evidence type="ECO:0000256" key="13">
    <source>
        <dbReference type="ARBA" id="ARBA00023303"/>
    </source>
</evidence>
<dbReference type="Gene3D" id="3.40.50.2300">
    <property type="match status" value="2"/>
</dbReference>
<dbReference type="InterPro" id="IPR017103">
    <property type="entry name" value="Iontropic_Glu_rcpt_pln"/>
</dbReference>
<evidence type="ECO:0000256" key="2">
    <source>
        <dbReference type="ARBA" id="ARBA00008685"/>
    </source>
</evidence>
<reference evidence="22" key="2">
    <citation type="submission" date="2021-05" db="UniProtKB">
        <authorList>
            <consortium name="EnsemblPlants"/>
        </authorList>
    </citation>
    <scope>IDENTIFICATION</scope>
    <source>
        <strain evidence="22">subsp. malaccensis</strain>
    </source>
</reference>
<reference evidence="21" key="1">
    <citation type="submission" date="2021-03" db="EMBL/GenBank/DDBJ databases">
        <authorList>
            <consortium name="Genoscope - CEA"/>
            <person name="William W."/>
        </authorList>
    </citation>
    <scope>NUCLEOTIDE SEQUENCE</scope>
    <source>
        <strain evidence="21">Doubled-haploid Pahang</strain>
    </source>
</reference>
<dbReference type="FunFam" id="3.40.50.2300:FF:000169">
    <property type="entry name" value="Glutamate receptor"/>
    <property type="match status" value="1"/>
</dbReference>
<evidence type="ECO:0000256" key="8">
    <source>
        <dbReference type="ARBA" id="ARBA00023065"/>
    </source>
</evidence>
<dbReference type="InParanoid" id="A0A804I8I1"/>
<keyword evidence="5 18" id="KW-0812">Transmembrane</keyword>
<dbReference type="SUPFAM" id="SSF53822">
    <property type="entry name" value="Periplasmic binding protein-like I"/>
    <property type="match status" value="1"/>
</dbReference>
<feature type="transmembrane region" description="Helical" evidence="18">
    <location>
        <begin position="618"/>
        <end position="636"/>
    </location>
</feature>
<feature type="compositionally biased region" description="Polar residues" evidence="17">
    <location>
        <begin position="915"/>
        <end position="925"/>
    </location>
</feature>
<feature type="chain" id="PRO_5033611185" description="Glutamate receptor" evidence="19">
    <location>
        <begin position="24"/>
        <end position="951"/>
    </location>
</feature>
<keyword evidence="23" id="KW-1185">Reference proteome</keyword>
<dbReference type="InterPro" id="IPR044440">
    <property type="entry name" value="GABAb_receptor_plant_PBP1"/>
</dbReference>
<dbReference type="InterPro" id="IPR019594">
    <property type="entry name" value="Glu/Gly-bd"/>
</dbReference>
<keyword evidence="9 15" id="KW-0472">Membrane</keyword>
<dbReference type="EnsemblPlants" id="Ma03_t04810.1">
    <property type="protein sequence ID" value="Ma03_p04810.1"/>
    <property type="gene ID" value="Ma03_g04810"/>
</dbReference>
<dbReference type="SMART" id="SM00079">
    <property type="entry name" value="PBPe"/>
    <property type="match status" value="1"/>
</dbReference>
<evidence type="ECO:0000313" key="21">
    <source>
        <dbReference type="EMBL" id="CAG1849180.1"/>
    </source>
</evidence>
<evidence type="ECO:0000313" key="22">
    <source>
        <dbReference type="EnsemblPlants" id="Ma03_p04810.1"/>
    </source>
</evidence>
<dbReference type="Pfam" id="PF01094">
    <property type="entry name" value="ANF_receptor"/>
    <property type="match status" value="1"/>
</dbReference>
<comment type="function">
    <text evidence="14">Glutamate-gated receptor that probably acts as a non-selective cation channel. May be involved in light-signal transduction and calcium homeostasis via the regulation of calcium influx into cells.</text>
</comment>
<dbReference type="EMBL" id="HG996468">
    <property type="protein sequence ID" value="CAG1849180.1"/>
    <property type="molecule type" value="Genomic_DNA"/>
</dbReference>
<keyword evidence="4 15" id="KW-0813">Transport</keyword>
<evidence type="ECO:0000256" key="9">
    <source>
        <dbReference type="ARBA" id="ARBA00023136"/>
    </source>
</evidence>
<keyword evidence="8 15" id="KW-0406">Ion transport</keyword>
<evidence type="ECO:0000256" key="12">
    <source>
        <dbReference type="ARBA" id="ARBA00023286"/>
    </source>
</evidence>
<gene>
    <name evidence="21" type="ORF">GSMUA_207670.1</name>
</gene>
<evidence type="ECO:0000256" key="14">
    <source>
        <dbReference type="ARBA" id="ARBA00049638"/>
    </source>
</evidence>
<dbReference type="FunCoup" id="A0A804I8I1">
    <property type="interactions" value="762"/>
</dbReference>
<evidence type="ECO:0000256" key="7">
    <source>
        <dbReference type="ARBA" id="ARBA00022989"/>
    </source>
</evidence>
<dbReference type="GO" id="GO:0015276">
    <property type="term" value="F:ligand-gated monoatomic ion channel activity"/>
    <property type="evidence" value="ECO:0000318"/>
    <property type="project" value="GO_Central"/>
</dbReference>
<keyword evidence="11" id="KW-0325">Glycoprotein</keyword>
<dbReference type="InterPro" id="IPR001320">
    <property type="entry name" value="Iontro_rcpt_C"/>
</dbReference>
<evidence type="ECO:0000256" key="16">
    <source>
        <dbReference type="PIRSR" id="PIRSR037090-50"/>
    </source>
</evidence>
<dbReference type="PIRSF" id="PIRSF037090">
    <property type="entry name" value="Iontro_Glu-like_rcpt_pln"/>
    <property type="match status" value="1"/>
</dbReference>
<keyword evidence="10 15" id="KW-0675">Receptor</keyword>
<evidence type="ECO:0000256" key="10">
    <source>
        <dbReference type="ARBA" id="ARBA00023170"/>
    </source>
</evidence>
<evidence type="ECO:0000256" key="3">
    <source>
        <dbReference type="ARBA" id="ARBA00011095"/>
    </source>
</evidence>
<feature type="signal peptide" evidence="19">
    <location>
        <begin position="1"/>
        <end position="23"/>
    </location>
</feature>
<dbReference type="InterPro" id="IPR028082">
    <property type="entry name" value="Peripla_BP_I"/>
</dbReference>
<comment type="subunit">
    <text evidence="3">May form heteromers.</text>
</comment>
<feature type="transmembrane region" description="Helical" evidence="18">
    <location>
        <begin position="648"/>
        <end position="666"/>
    </location>
</feature>
<feature type="transmembrane region" description="Helical" evidence="18">
    <location>
        <begin position="584"/>
        <end position="606"/>
    </location>
</feature>
<keyword evidence="6 19" id="KW-0732">Signal</keyword>
<dbReference type="CDD" id="cd13686">
    <property type="entry name" value="GluR_Plant"/>
    <property type="match status" value="1"/>
</dbReference>
<accession>A0A804I8I1</accession>
<feature type="transmembrane region" description="Helical" evidence="18">
    <location>
        <begin position="829"/>
        <end position="852"/>
    </location>
</feature>
<feature type="region of interest" description="Disordered" evidence="17">
    <location>
        <begin position="900"/>
        <end position="951"/>
    </location>
</feature>
<dbReference type="CDD" id="cd19990">
    <property type="entry name" value="PBP1_GABAb_receptor_plant"/>
    <property type="match status" value="1"/>
</dbReference>
<dbReference type="FunFam" id="3.40.190.10:FF:000103">
    <property type="entry name" value="Glutamate receptor"/>
    <property type="match status" value="1"/>
</dbReference>
<evidence type="ECO:0000256" key="4">
    <source>
        <dbReference type="ARBA" id="ARBA00022448"/>
    </source>
</evidence>
<evidence type="ECO:0000256" key="6">
    <source>
        <dbReference type="ARBA" id="ARBA00022729"/>
    </source>
</evidence>
<keyword evidence="7 18" id="KW-1133">Transmembrane helix</keyword>
<dbReference type="PRINTS" id="PR00248">
    <property type="entry name" value="GPCRMGR"/>
</dbReference>
<dbReference type="GO" id="GO:0038023">
    <property type="term" value="F:signaling receptor activity"/>
    <property type="evidence" value="ECO:0000318"/>
    <property type="project" value="GO_Central"/>
</dbReference>
<name>A0A804I8I1_MUSAM</name>
<feature type="domain" description="Ionotropic glutamate receptor C-terminal" evidence="20">
    <location>
        <begin position="458"/>
        <end position="808"/>
    </location>
</feature>
<dbReference type="OrthoDB" id="5984008at2759"/>
<dbReference type="Gramene" id="Ma03_t04810.1">
    <property type="protein sequence ID" value="Ma03_p04810.1"/>
    <property type="gene ID" value="Ma03_g04810"/>
</dbReference>
<dbReference type="Pfam" id="PF00060">
    <property type="entry name" value="Lig_chan"/>
    <property type="match status" value="1"/>
</dbReference>
<evidence type="ECO:0000256" key="5">
    <source>
        <dbReference type="ARBA" id="ARBA00022692"/>
    </source>
</evidence>
<keyword evidence="12 15" id="KW-1071">Ligand-gated ion channel</keyword>
<comment type="function">
    <text evidence="15">Glutamate-gated receptor that probably acts as non-selective cation channel.</text>
</comment>
<comment type="similarity">
    <text evidence="2 15">Belongs to the glutamate-gated ion channel (TC 1.A.10.1) family.</text>
</comment>
<dbReference type="PANTHER" id="PTHR34836">
    <property type="entry name" value="OS06G0188250 PROTEIN"/>
    <property type="match status" value="1"/>
</dbReference>
<sequence length="951" mass="106006">MERTTRFFLFVYSCFVLAAAAAAQNGSRNSTAAFHVGVILDLGTLVGKMGSTSISMAVEDFYAMHGNYTSRIVFHAKDSKSDVIQAASAALDLIENSEVEVIIGPQKSSQAAFVAELGDRSQVPIISFSATSPTLTSSLIPYFVRTTLNDSSQVNSISSIIKAYGWREVVLIYEDTDYGRGVIPILVNALQGIDTRVPYHSVIPVSATDDQIMEELYKLMTMQTRVFIVHVSSFMGSRLFLNAKEAGMMTGGFVWIMSDGLANIIDSLDPSVIESMQGTLGVKLYVPKTRKLDDFTTRWKRRFQQDHPNDQQAELSIFALWAYDTVWAVAMAAEKIGIKVASFRKPRIVPNSTVLETLGASMNGPKLLKAILESRFKGLSGEFYLIDRQLRSSIFQIINVVGKGERGIGFWTPEYGISKQLNNTKGYSTLITDLNTVIWPGDYNAVPKGWEMPVSGKKLRIGVPVTQGFPHLMNVETDPVTNSTMGNGYCIDVFETVIKKLRYSIPYEYIPFKTIQGELGGSYNDLTYQVYLQKYDAVVGDVTIRHNRSLYVDFTLPFTESGVSMIVPVADGTKKNAWVFLKPLTLDLWLGSLAFVIYTGFVIWVMEHRINTDFRGPFSQQLGTIFFFSFSTLVFSHREKIENILSKFVVIVWVFVVLVLTSSYTASLTSMLTVQQLQPTVTDVHELLKHGDYVGYHKGSFVEGLLKQLNFDESKLRAYETTGEYFEALSKGSQNGGVSAIVHEIPYIKLFLAEHCTGFTMIGPIYKTAGFGFVFPKGSPLVPDVSRAILNLTDGDSILQIERKWFGDQNACLKQGSIISSDNLSFRNFWGLFMITGVVSTCALFIFLLMFLHKNWHELKGIDSNKPIWQRIGSWARYYNNKDMNSYTFRADGPYNTSPATNSKYGDVADPEATTCENSPNQQGFLMTDSDATHYPPVEESSSGEITRIAA</sequence>
<dbReference type="Gene3D" id="3.40.190.10">
    <property type="entry name" value="Periplasmic binding protein-like II"/>
    <property type="match status" value="2"/>
</dbReference>
<dbReference type="Gene3D" id="1.10.287.70">
    <property type="match status" value="1"/>
</dbReference>
<dbReference type="PANTHER" id="PTHR34836:SF1">
    <property type="entry name" value="OS09G0428600 PROTEIN"/>
    <property type="match status" value="1"/>
</dbReference>
<evidence type="ECO:0000256" key="19">
    <source>
        <dbReference type="SAM" id="SignalP"/>
    </source>
</evidence>
<dbReference type="InterPro" id="IPR000337">
    <property type="entry name" value="GPCR_3"/>
</dbReference>
<dbReference type="SUPFAM" id="SSF53850">
    <property type="entry name" value="Periplasmic binding protein-like II"/>
    <property type="match status" value="1"/>
</dbReference>
<dbReference type="AlphaFoldDB" id="A0A804I8I1"/>
<protein>
    <recommendedName>
        <fullName evidence="15">Glutamate receptor</fullName>
    </recommendedName>
</protein>
<dbReference type="FunFam" id="3.40.190.10:FF:000195">
    <property type="entry name" value="Glutamate receptor 2.7"/>
    <property type="match status" value="1"/>
</dbReference>
<dbReference type="GO" id="GO:0004930">
    <property type="term" value="F:G protein-coupled receptor activity"/>
    <property type="evidence" value="ECO:0007669"/>
    <property type="project" value="InterPro"/>
</dbReference>
<dbReference type="OMA" id="HVQTKWK"/>
<comment type="subcellular location">
    <subcellularLocation>
        <location evidence="1">Membrane</location>
        <topology evidence="1">Multi-pass membrane protein</topology>
    </subcellularLocation>
</comment>